<dbReference type="EMBL" id="JNBS01000670">
    <property type="protein sequence ID" value="OQS04173.1"/>
    <property type="molecule type" value="Genomic_DNA"/>
</dbReference>
<gene>
    <name evidence="1" type="ORF">THRCLA_03577</name>
</gene>
<dbReference type="AlphaFoldDB" id="A0A1W0A1L2"/>
<dbReference type="OrthoDB" id="72811at2759"/>
<accession>A0A1W0A1L2</accession>
<evidence type="ECO:0000313" key="1">
    <source>
        <dbReference type="EMBL" id="OQS04173.1"/>
    </source>
</evidence>
<protein>
    <submittedName>
        <fullName evidence="1">Uncharacterized protein</fullName>
    </submittedName>
</protein>
<proteinExistence type="predicted"/>
<sequence>MPYMHDSVLEELVQQSIQEGLEGNKDVDEELAKEIYASRFPLGVNWKEIAIELNCTPVECVRRYAELKTHAVYESSNLQVLHSPRLGDLASPTVHLPNPLLSPPPFALTSRNNPFKWEKQLELDDVNDAFNAMEMEELGKEAAEAHPFEVSASSLTHSALAEAFLDMAGSRLDAPSMLLQSRLNKLQL</sequence>
<comment type="caution">
    <text evidence="1">The sequence shown here is derived from an EMBL/GenBank/DDBJ whole genome shotgun (WGS) entry which is preliminary data.</text>
</comment>
<evidence type="ECO:0000313" key="2">
    <source>
        <dbReference type="Proteomes" id="UP000243217"/>
    </source>
</evidence>
<name>A0A1W0A1L2_9STRA</name>
<dbReference type="Proteomes" id="UP000243217">
    <property type="component" value="Unassembled WGS sequence"/>
</dbReference>
<reference evidence="1 2" key="1">
    <citation type="journal article" date="2014" name="Genome Biol. Evol.">
        <title>The secreted proteins of Achlya hypogyna and Thraustotheca clavata identify the ancestral oomycete secretome and reveal gene acquisitions by horizontal gene transfer.</title>
        <authorList>
            <person name="Misner I."/>
            <person name="Blouin N."/>
            <person name="Leonard G."/>
            <person name="Richards T.A."/>
            <person name="Lane C.E."/>
        </authorList>
    </citation>
    <scope>NUCLEOTIDE SEQUENCE [LARGE SCALE GENOMIC DNA]</scope>
    <source>
        <strain evidence="1 2">ATCC 34112</strain>
    </source>
</reference>
<keyword evidence="2" id="KW-1185">Reference proteome</keyword>
<organism evidence="1 2">
    <name type="scientific">Thraustotheca clavata</name>
    <dbReference type="NCBI Taxonomy" id="74557"/>
    <lineage>
        <taxon>Eukaryota</taxon>
        <taxon>Sar</taxon>
        <taxon>Stramenopiles</taxon>
        <taxon>Oomycota</taxon>
        <taxon>Saprolegniomycetes</taxon>
        <taxon>Saprolegniales</taxon>
        <taxon>Achlyaceae</taxon>
        <taxon>Thraustotheca</taxon>
    </lineage>
</organism>